<dbReference type="InterPro" id="IPR036259">
    <property type="entry name" value="MFS_trans_sf"/>
</dbReference>
<feature type="transmembrane region" description="Helical" evidence="6">
    <location>
        <begin position="105"/>
        <end position="122"/>
    </location>
</feature>
<evidence type="ECO:0000256" key="2">
    <source>
        <dbReference type="ARBA" id="ARBA00022448"/>
    </source>
</evidence>
<gene>
    <name evidence="7" type="primary">Hiatl1</name>
</gene>
<protein>
    <submittedName>
        <fullName evidence="7">Hippocampus abundant transcript-like protein 1</fullName>
    </submittedName>
</protein>
<dbReference type="PANTHER" id="PTHR23504">
    <property type="entry name" value="MAJOR FACILITATOR SUPERFAMILY DOMAIN-CONTAINING PROTEIN 10"/>
    <property type="match status" value="1"/>
</dbReference>
<dbReference type="OrthoDB" id="419616at2759"/>
<evidence type="ECO:0000313" key="7">
    <source>
        <dbReference type="EMBL" id="MBW18354.1"/>
    </source>
</evidence>
<sequence length="156" mass="16865">MWSACFLAAISSITYPAISSFVSIHSDADKQGVVQGVVTGVRGLCGGLGPAMFGFIFYLFDVNLNEGMQMAHTTHHSLNSSVIITHLKYNINNNPSSSMIPGPPFVFGSLLVMCALLVSVFIPENIPNGSDQRHKQIGSSTQVQYQIGRINVQSYL</sequence>
<keyword evidence="5 6" id="KW-0472">Membrane</keyword>
<evidence type="ECO:0000256" key="6">
    <source>
        <dbReference type="SAM" id="Phobius"/>
    </source>
</evidence>
<keyword evidence="2" id="KW-0813">Transport</keyword>
<keyword evidence="4 6" id="KW-1133">Transmembrane helix</keyword>
<dbReference type="SUPFAM" id="SSF103473">
    <property type="entry name" value="MFS general substrate transporter"/>
    <property type="match status" value="1"/>
</dbReference>
<evidence type="ECO:0000256" key="4">
    <source>
        <dbReference type="ARBA" id="ARBA00022989"/>
    </source>
</evidence>
<dbReference type="Gene3D" id="1.20.1250.20">
    <property type="entry name" value="MFS general substrate transporter like domains"/>
    <property type="match status" value="1"/>
</dbReference>
<dbReference type="AlphaFoldDB" id="A0A2H8TVQ4"/>
<dbReference type="EMBL" id="GFXV01006549">
    <property type="protein sequence ID" value="MBW18354.1"/>
    <property type="molecule type" value="Transcribed_RNA"/>
</dbReference>
<comment type="subcellular location">
    <subcellularLocation>
        <location evidence="1">Membrane</location>
        <topology evidence="1">Multi-pass membrane protein</topology>
    </subcellularLocation>
</comment>
<keyword evidence="3 6" id="KW-0812">Transmembrane</keyword>
<dbReference type="PANTHER" id="PTHR23504:SF1">
    <property type="entry name" value="GH21943P-RELATED"/>
    <property type="match status" value="1"/>
</dbReference>
<evidence type="ECO:0000256" key="5">
    <source>
        <dbReference type="ARBA" id="ARBA00023136"/>
    </source>
</evidence>
<name>A0A2H8TVQ4_9HEMI</name>
<accession>A0A2H8TVQ4</accession>
<reference evidence="7" key="1">
    <citation type="submission" date="2017-10" db="EMBL/GenBank/DDBJ databases">
        <title>Transcriptome Assembly of Sugarcane Aphid Adults.</title>
        <authorList>
            <person name="Scully E.D."/>
            <person name="Palmer N.A."/>
            <person name="Geib S.M."/>
            <person name="Sarath G."/>
            <person name="Sattler S.E."/>
        </authorList>
    </citation>
    <scope>NUCLEOTIDE SEQUENCE</scope>
    <source>
        <tissue evidence="7">Whole body</tissue>
    </source>
</reference>
<organism evidence="7">
    <name type="scientific">Melanaphis sacchari</name>
    <dbReference type="NCBI Taxonomy" id="742174"/>
    <lineage>
        <taxon>Eukaryota</taxon>
        <taxon>Metazoa</taxon>
        <taxon>Ecdysozoa</taxon>
        <taxon>Arthropoda</taxon>
        <taxon>Hexapoda</taxon>
        <taxon>Insecta</taxon>
        <taxon>Pterygota</taxon>
        <taxon>Neoptera</taxon>
        <taxon>Paraneoptera</taxon>
        <taxon>Hemiptera</taxon>
        <taxon>Sternorrhyncha</taxon>
        <taxon>Aphidomorpha</taxon>
        <taxon>Aphidoidea</taxon>
        <taxon>Aphididae</taxon>
        <taxon>Aphidini</taxon>
        <taxon>Melanaphis</taxon>
    </lineage>
</organism>
<evidence type="ECO:0000256" key="1">
    <source>
        <dbReference type="ARBA" id="ARBA00004141"/>
    </source>
</evidence>
<feature type="transmembrane region" description="Helical" evidence="6">
    <location>
        <begin position="40"/>
        <end position="60"/>
    </location>
</feature>
<evidence type="ECO:0000256" key="3">
    <source>
        <dbReference type="ARBA" id="ARBA00022692"/>
    </source>
</evidence>
<proteinExistence type="predicted"/>
<dbReference type="GO" id="GO:0016020">
    <property type="term" value="C:membrane"/>
    <property type="evidence" value="ECO:0007669"/>
    <property type="project" value="UniProtKB-SubCell"/>
</dbReference>